<dbReference type="Gene3D" id="3.40.50.2000">
    <property type="entry name" value="Glycogen Phosphorylase B"/>
    <property type="match status" value="1"/>
</dbReference>
<dbReference type="Proteomes" id="UP000184501">
    <property type="component" value="Unassembled WGS sequence"/>
</dbReference>
<gene>
    <name evidence="4" type="ORF">SAMN05444320_103122</name>
</gene>
<dbReference type="STRING" id="2017.SAMN05444320_103122"/>
<proteinExistence type="predicted"/>
<feature type="domain" description="Glycosyl transferase family 1" evidence="3">
    <location>
        <begin position="214"/>
        <end position="309"/>
    </location>
</feature>
<reference evidence="4 5" key="1">
    <citation type="submission" date="2016-11" db="EMBL/GenBank/DDBJ databases">
        <authorList>
            <person name="Jaros S."/>
            <person name="Januszkiewicz K."/>
            <person name="Wedrychowicz H."/>
        </authorList>
    </citation>
    <scope>NUCLEOTIDE SEQUENCE [LARGE SCALE GENOMIC DNA]</scope>
    <source>
        <strain evidence="4 5">DSM 44523</strain>
    </source>
</reference>
<accession>A0A1M5AHZ6</accession>
<feature type="region of interest" description="Disordered" evidence="2">
    <location>
        <begin position="338"/>
        <end position="361"/>
    </location>
</feature>
<organism evidence="4 5">
    <name type="scientific">Streptoalloteichus hindustanus</name>
    <dbReference type="NCBI Taxonomy" id="2017"/>
    <lineage>
        <taxon>Bacteria</taxon>
        <taxon>Bacillati</taxon>
        <taxon>Actinomycetota</taxon>
        <taxon>Actinomycetes</taxon>
        <taxon>Pseudonocardiales</taxon>
        <taxon>Pseudonocardiaceae</taxon>
        <taxon>Streptoalloteichus</taxon>
    </lineage>
</organism>
<dbReference type="SUPFAM" id="SSF53756">
    <property type="entry name" value="UDP-Glycosyltransferase/glycogen phosphorylase"/>
    <property type="match status" value="1"/>
</dbReference>
<dbReference type="AlphaFoldDB" id="A0A1M5AHZ6"/>
<evidence type="ECO:0000313" key="4">
    <source>
        <dbReference type="EMBL" id="SHF29744.1"/>
    </source>
</evidence>
<dbReference type="Pfam" id="PF00534">
    <property type="entry name" value="Glycos_transf_1"/>
    <property type="match status" value="1"/>
</dbReference>
<evidence type="ECO:0000259" key="3">
    <source>
        <dbReference type="Pfam" id="PF00534"/>
    </source>
</evidence>
<dbReference type="PANTHER" id="PTHR45947">
    <property type="entry name" value="SULFOQUINOVOSYL TRANSFERASE SQD2"/>
    <property type="match status" value="1"/>
</dbReference>
<name>A0A1M5AHZ6_STRHI</name>
<protein>
    <submittedName>
        <fullName evidence="4">Glycosyl transferases group 1</fullName>
    </submittedName>
</protein>
<dbReference type="EMBL" id="FQVN01000003">
    <property type="protein sequence ID" value="SHF29744.1"/>
    <property type="molecule type" value="Genomic_DNA"/>
</dbReference>
<keyword evidence="5" id="KW-1185">Reference proteome</keyword>
<dbReference type="GO" id="GO:0016757">
    <property type="term" value="F:glycosyltransferase activity"/>
    <property type="evidence" value="ECO:0007669"/>
    <property type="project" value="InterPro"/>
</dbReference>
<evidence type="ECO:0000313" key="5">
    <source>
        <dbReference type="Proteomes" id="UP000184501"/>
    </source>
</evidence>
<sequence>MTDRRLRVLLWHVHGSWTDAFVRGRHEYLMPVLPEGGPWGGGRAGWDWPGVVEVPADELADLDVDVVVLQRPDELALAERWLRRRPGLDVPAVYVEHNTPKGGVPDTRHPVADRDDICLVHVTHFNELMWDSGRAPTVVVEHGVADPGERYTGELERAAVVINEPVRRWRVTGTDLLPRFAAAGPVDVFGIGAEKLPGRLAELGAVGPLGALDGQVRAVGNLRPRELHDQLARRRVYVHPVRWTSLGLSLIEAMHLGMPVVALATTEVVEAVPPGAGVISTRVDGLVDAVRDLLADPAAAAALGHAARRAALDRYGLAPFLADWDRLLTITAAQTARPARSAPVPVPAPAPASVPTGGSGS</sequence>
<evidence type="ECO:0000256" key="1">
    <source>
        <dbReference type="ARBA" id="ARBA00022679"/>
    </source>
</evidence>
<dbReference type="PANTHER" id="PTHR45947:SF3">
    <property type="entry name" value="SULFOQUINOVOSYL TRANSFERASE SQD2"/>
    <property type="match status" value="1"/>
</dbReference>
<keyword evidence="1 4" id="KW-0808">Transferase</keyword>
<dbReference type="InterPro" id="IPR001296">
    <property type="entry name" value="Glyco_trans_1"/>
</dbReference>
<evidence type="ECO:0000256" key="2">
    <source>
        <dbReference type="SAM" id="MobiDB-lite"/>
    </source>
</evidence>
<dbReference type="InterPro" id="IPR050194">
    <property type="entry name" value="Glycosyltransferase_grp1"/>
</dbReference>